<keyword evidence="15 17" id="KW-0961">Cell wall biogenesis/degradation</keyword>
<keyword evidence="8 17" id="KW-0285">Flavoprotein</keyword>
<accession>A0ABZ2QTE3</accession>
<evidence type="ECO:0000256" key="17">
    <source>
        <dbReference type="HAMAP-Rule" id="MF_00037"/>
    </source>
</evidence>
<evidence type="ECO:0000256" key="9">
    <source>
        <dbReference type="ARBA" id="ARBA00022827"/>
    </source>
</evidence>
<keyword evidence="14 17" id="KW-0131">Cell cycle</keyword>
<dbReference type="Pfam" id="PF01565">
    <property type="entry name" value="FAD_binding_4"/>
    <property type="match status" value="1"/>
</dbReference>
<reference evidence="19 20" key="1">
    <citation type="submission" date="2024-03" db="EMBL/GenBank/DDBJ databases">
        <title>The complete genome of Streptomyces sirii sp.nov.</title>
        <authorList>
            <person name="Zakalyukina Y.V."/>
            <person name="Belik A.R."/>
            <person name="Biryukov M.V."/>
            <person name="Baturina O.A."/>
            <person name="Kabilov M.R."/>
        </authorList>
    </citation>
    <scope>NUCLEOTIDE SEQUENCE [LARGE SCALE GENOMIC DNA]</scope>
    <source>
        <strain evidence="19 20">BP-8</strain>
    </source>
</reference>
<evidence type="ECO:0000313" key="19">
    <source>
        <dbReference type="EMBL" id="WXK78408.1"/>
    </source>
</evidence>
<dbReference type="InterPro" id="IPR011601">
    <property type="entry name" value="MurB_C"/>
</dbReference>
<name>A0ABZ2QTE3_9ACTN</name>
<comment type="function">
    <text evidence="2 17">Cell wall formation.</text>
</comment>
<dbReference type="InterPro" id="IPR036635">
    <property type="entry name" value="MurB_C_sf"/>
</dbReference>
<keyword evidence="11 17" id="KW-0133">Cell shape</keyword>
<dbReference type="InterPro" id="IPR016166">
    <property type="entry name" value="FAD-bd_PCMH"/>
</dbReference>
<evidence type="ECO:0000313" key="20">
    <source>
        <dbReference type="Proteomes" id="UP001626628"/>
    </source>
</evidence>
<feature type="active site" evidence="17">
    <location>
        <position position="166"/>
    </location>
</feature>
<comment type="catalytic activity">
    <reaction evidence="16 17">
        <text>UDP-N-acetyl-alpha-D-muramate + NADP(+) = UDP-N-acetyl-3-O-(1-carboxyvinyl)-alpha-D-glucosamine + NADPH + H(+)</text>
        <dbReference type="Rhea" id="RHEA:12248"/>
        <dbReference type="ChEBI" id="CHEBI:15378"/>
        <dbReference type="ChEBI" id="CHEBI:57783"/>
        <dbReference type="ChEBI" id="CHEBI:58349"/>
        <dbReference type="ChEBI" id="CHEBI:68483"/>
        <dbReference type="ChEBI" id="CHEBI:70757"/>
        <dbReference type="EC" id="1.3.1.98"/>
    </reaction>
</comment>
<evidence type="ECO:0000256" key="1">
    <source>
        <dbReference type="ARBA" id="ARBA00001974"/>
    </source>
</evidence>
<keyword evidence="6 17" id="KW-0963">Cytoplasm</keyword>
<keyword evidence="10 17" id="KW-0521">NADP</keyword>
<dbReference type="Gene3D" id="3.30.43.10">
    <property type="entry name" value="Uridine Diphospho-n-acetylenolpyruvylglucosamine Reductase, domain 2"/>
    <property type="match status" value="1"/>
</dbReference>
<dbReference type="GO" id="GO:0008762">
    <property type="term" value="F:UDP-N-acetylmuramate dehydrogenase activity"/>
    <property type="evidence" value="ECO:0007669"/>
    <property type="project" value="UniProtKB-EC"/>
</dbReference>
<keyword evidence="9 17" id="KW-0274">FAD</keyword>
<dbReference type="Proteomes" id="UP001626628">
    <property type="component" value="Chromosome"/>
</dbReference>
<dbReference type="InterPro" id="IPR036318">
    <property type="entry name" value="FAD-bd_PCMH-like_sf"/>
</dbReference>
<evidence type="ECO:0000256" key="3">
    <source>
        <dbReference type="ARBA" id="ARBA00004496"/>
    </source>
</evidence>
<dbReference type="PANTHER" id="PTHR21071:SF4">
    <property type="entry name" value="UDP-N-ACETYLENOLPYRUVOYLGLUCOSAMINE REDUCTASE"/>
    <property type="match status" value="1"/>
</dbReference>
<evidence type="ECO:0000256" key="13">
    <source>
        <dbReference type="ARBA" id="ARBA00023002"/>
    </source>
</evidence>
<feature type="active site" evidence="17">
    <location>
        <position position="338"/>
    </location>
</feature>
<evidence type="ECO:0000256" key="8">
    <source>
        <dbReference type="ARBA" id="ARBA00022630"/>
    </source>
</evidence>
<comment type="pathway">
    <text evidence="4 17">Cell wall biogenesis; peptidoglycan biosynthesis.</text>
</comment>
<dbReference type="NCBIfam" id="NF010478">
    <property type="entry name" value="PRK13903.1"/>
    <property type="match status" value="1"/>
</dbReference>
<evidence type="ECO:0000256" key="12">
    <source>
        <dbReference type="ARBA" id="ARBA00022984"/>
    </source>
</evidence>
<dbReference type="Pfam" id="PF02873">
    <property type="entry name" value="MurB_C"/>
    <property type="match status" value="1"/>
</dbReference>
<dbReference type="InterPro" id="IPR006094">
    <property type="entry name" value="Oxid_FAD_bind_N"/>
</dbReference>
<dbReference type="InterPro" id="IPR016167">
    <property type="entry name" value="FAD-bd_PCMH_sub1"/>
</dbReference>
<evidence type="ECO:0000256" key="7">
    <source>
        <dbReference type="ARBA" id="ARBA00022618"/>
    </source>
</evidence>
<evidence type="ECO:0000256" key="14">
    <source>
        <dbReference type="ARBA" id="ARBA00023306"/>
    </source>
</evidence>
<feature type="active site" description="Proton donor" evidence="17">
    <location>
        <position position="243"/>
    </location>
</feature>
<dbReference type="EC" id="1.3.1.98" evidence="17"/>
<dbReference type="PANTHER" id="PTHR21071">
    <property type="entry name" value="UDP-N-ACETYLENOLPYRUVOYLGLUCOSAMINE REDUCTASE"/>
    <property type="match status" value="1"/>
</dbReference>
<evidence type="ECO:0000256" key="6">
    <source>
        <dbReference type="ARBA" id="ARBA00022490"/>
    </source>
</evidence>
<keyword evidence="12 17" id="KW-0573">Peptidoglycan synthesis</keyword>
<dbReference type="Gene3D" id="3.90.78.10">
    <property type="entry name" value="UDP-N-acetylenolpyruvoylglucosamine reductase, C-terminal domain"/>
    <property type="match status" value="1"/>
</dbReference>
<feature type="domain" description="FAD-binding PCMH-type" evidence="18">
    <location>
        <begin position="16"/>
        <end position="206"/>
    </location>
</feature>
<keyword evidence="13 17" id="KW-0560">Oxidoreductase</keyword>
<protein>
    <recommendedName>
        <fullName evidence="17">UDP-N-acetylenolpyruvoylglucosamine reductase</fullName>
        <ecNumber evidence="17">1.3.1.98</ecNumber>
    </recommendedName>
    <alternativeName>
        <fullName evidence="17">UDP-N-acetylmuramate dehydrogenase</fullName>
    </alternativeName>
</protein>
<dbReference type="SUPFAM" id="SSF56176">
    <property type="entry name" value="FAD-binding/transporter-associated domain-like"/>
    <property type="match status" value="1"/>
</dbReference>
<gene>
    <name evidence="17" type="primary">murB</name>
    <name evidence="19" type="ORF">WAB15_21745</name>
</gene>
<evidence type="ECO:0000256" key="5">
    <source>
        <dbReference type="ARBA" id="ARBA00010485"/>
    </source>
</evidence>
<organism evidence="19 20">
    <name type="scientific">Streptomyces sirii</name>
    <dbReference type="NCBI Taxonomy" id="3127701"/>
    <lineage>
        <taxon>Bacteria</taxon>
        <taxon>Bacillati</taxon>
        <taxon>Actinomycetota</taxon>
        <taxon>Actinomycetes</taxon>
        <taxon>Kitasatosporales</taxon>
        <taxon>Streptomycetaceae</taxon>
        <taxon>Streptomyces</taxon>
    </lineage>
</organism>
<sequence length="354" mass="37064">MRVTHGLPLARKTTLGIGGPAAMFAELEDLADFPEFVALADAFPGAPICLGAGSNALVADAGCSSPVLRMNTRGVRFVGEAADGRTLVEVQAGHPLSDLVDTVVGHGLIGVEMLAGIPGTVGATPVQNVGAYGQEISDTLVEVVAWDLVLRRRVTLDAVACGLGHRTSVFKGSSRWTLLTVVFALRKCALGAPVTYQAVADRLDVPVGSRVPPAEAVEAVLAVRRGKGMVLGCSDADRRTVGSVFFSPEVTPAQAGWLRDEGASLNRFPDGSTRVSASWLMRRAGFALGGRVAEGVRVSYLHHTLVADEGASAARFTEAIGVVVQRVLEGTGIRLTPEIDFLGDWPQEGDMGED</sequence>
<dbReference type="Gene3D" id="3.30.465.10">
    <property type="match status" value="1"/>
</dbReference>
<evidence type="ECO:0000256" key="11">
    <source>
        <dbReference type="ARBA" id="ARBA00022960"/>
    </source>
</evidence>
<evidence type="ECO:0000256" key="4">
    <source>
        <dbReference type="ARBA" id="ARBA00004752"/>
    </source>
</evidence>
<keyword evidence="7 17" id="KW-0132">Cell division</keyword>
<dbReference type="InterPro" id="IPR016169">
    <property type="entry name" value="FAD-bd_PCMH_sub2"/>
</dbReference>
<proteinExistence type="inferred from homology"/>
<comment type="cofactor">
    <cofactor evidence="1 17">
        <name>FAD</name>
        <dbReference type="ChEBI" id="CHEBI:57692"/>
    </cofactor>
</comment>
<evidence type="ECO:0000256" key="2">
    <source>
        <dbReference type="ARBA" id="ARBA00003921"/>
    </source>
</evidence>
<dbReference type="HAMAP" id="MF_00037">
    <property type="entry name" value="MurB"/>
    <property type="match status" value="1"/>
</dbReference>
<dbReference type="InterPro" id="IPR003170">
    <property type="entry name" value="MurB"/>
</dbReference>
<comment type="similarity">
    <text evidence="5 17">Belongs to the MurB family.</text>
</comment>
<evidence type="ECO:0000256" key="16">
    <source>
        <dbReference type="ARBA" id="ARBA00048914"/>
    </source>
</evidence>
<keyword evidence="20" id="KW-1185">Reference proteome</keyword>
<dbReference type="RefSeq" id="WP_407287251.1">
    <property type="nucleotide sequence ID" value="NZ_CP147982.1"/>
</dbReference>
<dbReference type="EMBL" id="CP147982">
    <property type="protein sequence ID" value="WXK78408.1"/>
    <property type="molecule type" value="Genomic_DNA"/>
</dbReference>
<dbReference type="PROSITE" id="PS51387">
    <property type="entry name" value="FAD_PCMH"/>
    <property type="match status" value="1"/>
</dbReference>
<evidence type="ECO:0000259" key="18">
    <source>
        <dbReference type="PROSITE" id="PS51387"/>
    </source>
</evidence>
<dbReference type="SUPFAM" id="SSF56194">
    <property type="entry name" value="Uridine diphospho-N-Acetylenolpyruvylglucosamine reductase, MurB, C-terminal domain"/>
    <property type="match status" value="1"/>
</dbReference>
<evidence type="ECO:0000256" key="15">
    <source>
        <dbReference type="ARBA" id="ARBA00023316"/>
    </source>
</evidence>
<comment type="subcellular location">
    <subcellularLocation>
        <location evidence="3 17">Cytoplasm</location>
    </subcellularLocation>
</comment>
<evidence type="ECO:0000256" key="10">
    <source>
        <dbReference type="ARBA" id="ARBA00022857"/>
    </source>
</evidence>